<name>A0A813J8M4_POLGL</name>
<dbReference type="Proteomes" id="UP000626109">
    <property type="component" value="Unassembled WGS sequence"/>
</dbReference>
<comment type="caution">
    <text evidence="3">The sequence shown here is derived from an EMBL/GenBank/DDBJ whole genome shotgun (WGS) entry which is preliminary data.</text>
</comment>
<sequence>MKADKMQKMTRYLRLTNSETNGETKVASHRNNIKMHPRMLRPWCYTKTKKKTNKNNNKNNSNSNHNNNHNDNRDNHDNNHNHNNNNNENHSDNQNGNENVNHQRIKGAVWLVNLVALSVPKASTLLGNCID</sequence>
<proteinExistence type="predicted"/>
<feature type="compositionally biased region" description="Basic and acidic residues" evidence="1">
    <location>
        <begin position="68"/>
        <end position="80"/>
    </location>
</feature>
<evidence type="ECO:0000256" key="1">
    <source>
        <dbReference type="SAM" id="MobiDB-lite"/>
    </source>
</evidence>
<dbReference type="EMBL" id="CAJNNV010010815">
    <property type="protein sequence ID" value="CAE8599064.1"/>
    <property type="molecule type" value="Genomic_DNA"/>
</dbReference>
<dbReference type="AlphaFoldDB" id="A0A813J8M4"/>
<feature type="compositionally biased region" description="Low complexity" evidence="1">
    <location>
        <begin position="81"/>
        <end position="99"/>
    </location>
</feature>
<evidence type="ECO:0000313" key="5">
    <source>
        <dbReference type="Proteomes" id="UP000654075"/>
    </source>
</evidence>
<reference evidence="3" key="1">
    <citation type="submission" date="2021-02" db="EMBL/GenBank/DDBJ databases">
        <authorList>
            <person name="Dougan E. K."/>
            <person name="Rhodes N."/>
            <person name="Thang M."/>
            <person name="Chan C."/>
        </authorList>
    </citation>
    <scope>NUCLEOTIDE SEQUENCE</scope>
</reference>
<accession>A0A813J8M4</accession>
<evidence type="ECO:0000313" key="4">
    <source>
        <dbReference type="Proteomes" id="UP000626109"/>
    </source>
</evidence>
<dbReference type="Proteomes" id="UP000654075">
    <property type="component" value="Unassembled WGS sequence"/>
</dbReference>
<feature type="region of interest" description="Disordered" evidence="1">
    <location>
        <begin position="1"/>
        <end position="99"/>
    </location>
</feature>
<protein>
    <submittedName>
        <fullName evidence="3">Uncharacterized protein</fullName>
    </submittedName>
</protein>
<keyword evidence="5" id="KW-1185">Reference proteome</keyword>
<evidence type="ECO:0000313" key="3">
    <source>
        <dbReference type="EMBL" id="CAE8670632.1"/>
    </source>
</evidence>
<evidence type="ECO:0000313" key="2">
    <source>
        <dbReference type="EMBL" id="CAE8599064.1"/>
    </source>
</evidence>
<feature type="compositionally biased region" description="Low complexity" evidence="1">
    <location>
        <begin position="54"/>
        <end position="67"/>
    </location>
</feature>
<feature type="compositionally biased region" description="Basic residues" evidence="1">
    <location>
        <begin position="27"/>
        <end position="39"/>
    </location>
</feature>
<organism evidence="3 4">
    <name type="scientific">Polarella glacialis</name>
    <name type="common">Dinoflagellate</name>
    <dbReference type="NCBI Taxonomy" id="89957"/>
    <lineage>
        <taxon>Eukaryota</taxon>
        <taxon>Sar</taxon>
        <taxon>Alveolata</taxon>
        <taxon>Dinophyceae</taxon>
        <taxon>Suessiales</taxon>
        <taxon>Suessiaceae</taxon>
        <taxon>Polarella</taxon>
    </lineage>
</organism>
<gene>
    <name evidence="2" type="ORF">PGLA1383_LOCUS17461</name>
    <name evidence="3" type="ORF">PGLA2088_LOCUS17522</name>
</gene>
<dbReference type="EMBL" id="CAJNNW010023408">
    <property type="protein sequence ID" value="CAE8670632.1"/>
    <property type="molecule type" value="Genomic_DNA"/>
</dbReference>